<dbReference type="OrthoDB" id="1002092at2759"/>
<dbReference type="Pfam" id="PF00078">
    <property type="entry name" value="RVT_1"/>
    <property type="match status" value="1"/>
</dbReference>
<organism evidence="3 4">
    <name type="scientific">Gossypium stocksii</name>
    <dbReference type="NCBI Taxonomy" id="47602"/>
    <lineage>
        <taxon>Eukaryota</taxon>
        <taxon>Viridiplantae</taxon>
        <taxon>Streptophyta</taxon>
        <taxon>Embryophyta</taxon>
        <taxon>Tracheophyta</taxon>
        <taxon>Spermatophyta</taxon>
        <taxon>Magnoliopsida</taxon>
        <taxon>eudicotyledons</taxon>
        <taxon>Gunneridae</taxon>
        <taxon>Pentapetalae</taxon>
        <taxon>rosids</taxon>
        <taxon>malvids</taxon>
        <taxon>Malvales</taxon>
        <taxon>Malvaceae</taxon>
        <taxon>Malvoideae</taxon>
        <taxon>Gossypium</taxon>
    </lineage>
</organism>
<dbReference type="InterPro" id="IPR000477">
    <property type="entry name" value="RT_dom"/>
</dbReference>
<name>A0A9D3VWC7_9ROSI</name>
<dbReference type="PROSITE" id="PS50878">
    <property type="entry name" value="RT_POL"/>
    <property type="match status" value="1"/>
</dbReference>
<protein>
    <recommendedName>
        <fullName evidence="2">Reverse transcriptase domain-containing protein</fullName>
    </recommendedName>
</protein>
<evidence type="ECO:0000259" key="2">
    <source>
        <dbReference type="PROSITE" id="PS50878"/>
    </source>
</evidence>
<feature type="domain" description="Reverse transcriptase" evidence="2">
    <location>
        <begin position="1"/>
        <end position="122"/>
    </location>
</feature>
<keyword evidence="1" id="KW-0812">Transmembrane</keyword>
<comment type="caution">
    <text evidence="3">The sequence shown here is derived from an EMBL/GenBank/DDBJ whole genome shotgun (WGS) entry which is preliminary data.</text>
</comment>
<accession>A0A9D3VWC7</accession>
<dbReference type="PANTHER" id="PTHR31635">
    <property type="entry name" value="REVERSE TRANSCRIPTASE DOMAIN-CONTAINING PROTEIN-RELATED"/>
    <property type="match status" value="1"/>
</dbReference>
<proteinExistence type="predicted"/>
<keyword evidence="4" id="KW-1185">Reference proteome</keyword>
<dbReference type="AlphaFoldDB" id="A0A9D3VWC7"/>
<dbReference type="Proteomes" id="UP000828251">
    <property type="component" value="Unassembled WGS sequence"/>
</dbReference>
<evidence type="ECO:0000313" key="3">
    <source>
        <dbReference type="EMBL" id="KAH1097426.1"/>
    </source>
</evidence>
<reference evidence="3 4" key="1">
    <citation type="journal article" date="2021" name="Plant Biotechnol. J.">
        <title>Multi-omics assisted identification of the key and species-specific regulatory components of drought-tolerant mechanisms in Gossypium stocksii.</title>
        <authorList>
            <person name="Yu D."/>
            <person name="Ke L."/>
            <person name="Zhang D."/>
            <person name="Wu Y."/>
            <person name="Sun Y."/>
            <person name="Mei J."/>
            <person name="Sun J."/>
            <person name="Sun Y."/>
        </authorList>
    </citation>
    <scope>NUCLEOTIDE SEQUENCE [LARGE SCALE GENOMIC DNA]</scope>
    <source>
        <strain evidence="4">cv. E1</strain>
        <tissue evidence="3">Leaf</tissue>
    </source>
</reference>
<gene>
    <name evidence="3" type="ORF">J1N35_014347</name>
</gene>
<evidence type="ECO:0000256" key="1">
    <source>
        <dbReference type="SAM" id="Phobius"/>
    </source>
</evidence>
<feature type="transmembrane region" description="Helical" evidence="1">
    <location>
        <begin position="31"/>
        <end position="49"/>
    </location>
</feature>
<dbReference type="PANTHER" id="PTHR31635:SF196">
    <property type="entry name" value="REVERSE TRANSCRIPTASE DOMAIN-CONTAINING PROTEIN-RELATED"/>
    <property type="match status" value="1"/>
</dbReference>
<keyword evidence="1" id="KW-1133">Transmembrane helix</keyword>
<keyword evidence="1" id="KW-0472">Membrane</keyword>
<evidence type="ECO:0000313" key="4">
    <source>
        <dbReference type="Proteomes" id="UP000828251"/>
    </source>
</evidence>
<sequence>MAIKLDLEKAYDRVSWEFIDASLIAVGIPTFLRKVIMSAIFLSAMQILWNGVPTHKFKPDRGIRQGCPLSPYLFMLCMDWLGQIIRKEMEIGNWDPIQLSRNGPTISHFFLLIIWLYLVRLI</sequence>
<dbReference type="EMBL" id="JAIQCV010000005">
    <property type="protein sequence ID" value="KAH1097426.1"/>
    <property type="molecule type" value="Genomic_DNA"/>
</dbReference>
<feature type="transmembrane region" description="Helical" evidence="1">
    <location>
        <begin position="105"/>
        <end position="121"/>
    </location>
</feature>